<proteinExistence type="predicted"/>
<dbReference type="Proteomes" id="UP000386466">
    <property type="component" value="Unassembled WGS sequence"/>
</dbReference>
<organism evidence="2 3">
    <name type="scientific">Lynx pardinus</name>
    <name type="common">Iberian lynx</name>
    <name type="synonym">Felis pardina</name>
    <dbReference type="NCBI Taxonomy" id="191816"/>
    <lineage>
        <taxon>Eukaryota</taxon>
        <taxon>Metazoa</taxon>
        <taxon>Chordata</taxon>
        <taxon>Craniata</taxon>
        <taxon>Vertebrata</taxon>
        <taxon>Euteleostomi</taxon>
        <taxon>Mammalia</taxon>
        <taxon>Eutheria</taxon>
        <taxon>Laurasiatheria</taxon>
        <taxon>Carnivora</taxon>
        <taxon>Feliformia</taxon>
        <taxon>Felidae</taxon>
        <taxon>Felinae</taxon>
        <taxon>Lynx</taxon>
    </lineage>
</organism>
<feature type="compositionally biased region" description="Basic and acidic residues" evidence="1">
    <location>
        <begin position="1"/>
        <end position="11"/>
    </location>
</feature>
<gene>
    <name evidence="2" type="ORF">LYPA_23C022011</name>
</gene>
<keyword evidence="3" id="KW-1185">Reference proteome</keyword>
<feature type="region of interest" description="Disordered" evidence="1">
    <location>
        <begin position="41"/>
        <end position="60"/>
    </location>
</feature>
<feature type="region of interest" description="Disordered" evidence="1">
    <location>
        <begin position="1"/>
        <end position="25"/>
    </location>
</feature>
<evidence type="ECO:0000313" key="3">
    <source>
        <dbReference type="Proteomes" id="UP000386466"/>
    </source>
</evidence>
<evidence type="ECO:0000256" key="1">
    <source>
        <dbReference type="SAM" id="MobiDB-lite"/>
    </source>
</evidence>
<sequence length="79" mass="8596">MAGSHPKEEVPRPQPQRQTGEVGVAPTLRSVRSCFLSSPSAVWPGLGRSDSPDCREALSPSAEDVVMAFSRSETEDRRQ</sequence>
<reference evidence="2 3" key="1">
    <citation type="submission" date="2019-01" db="EMBL/GenBank/DDBJ databases">
        <authorList>
            <person name="Alioto T."/>
            <person name="Alioto T."/>
        </authorList>
    </citation>
    <scope>NUCLEOTIDE SEQUENCE [LARGE SCALE GENOMIC DNA]</scope>
</reference>
<name>A0A485NEH8_LYNPA</name>
<protein>
    <submittedName>
        <fullName evidence="2">Uncharacterized protein</fullName>
    </submittedName>
</protein>
<evidence type="ECO:0000313" key="2">
    <source>
        <dbReference type="EMBL" id="VFV30644.1"/>
    </source>
</evidence>
<dbReference type="AlphaFoldDB" id="A0A485NEH8"/>
<accession>A0A485NEH8</accession>
<dbReference type="EMBL" id="CAAGRJ010014532">
    <property type="protein sequence ID" value="VFV30644.1"/>
    <property type="molecule type" value="Genomic_DNA"/>
</dbReference>